<keyword evidence="3" id="KW-0677">Repeat</keyword>
<evidence type="ECO:0000313" key="13">
    <source>
        <dbReference type="RefSeq" id="XP_010906752.1"/>
    </source>
</evidence>
<protein>
    <submittedName>
        <fullName evidence="13">Disease resistance protein RGA4</fullName>
    </submittedName>
</protein>
<evidence type="ECO:0000256" key="1">
    <source>
        <dbReference type="ARBA" id="ARBA00008894"/>
    </source>
</evidence>
<dbReference type="SMART" id="SM00367">
    <property type="entry name" value="LRR_CC"/>
    <property type="match status" value="3"/>
</dbReference>
<keyword evidence="6" id="KW-0067">ATP-binding</keyword>
<evidence type="ECO:0000259" key="7">
    <source>
        <dbReference type="Pfam" id="PF00931"/>
    </source>
</evidence>
<dbReference type="InterPro" id="IPR055414">
    <property type="entry name" value="LRR_R13L4/SHOC2-like"/>
</dbReference>
<evidence type="ECO:0000259" key="11">
    <source>
        <dbReference type="Pfam" id="PF25019"/>
    </source>
</evidence>
<dbReference type="InterPro" id="IPR027417">
    <property type="entry name" value="P-loop_NTPase"/>
</dbReference>
<keyword evidence="5" id="KW-0611">Plant defense</keyword>
<evidence type="ECO:0000313" key="12">
    <source>
        <dbReference type="Proteomes" id="UP000504607"/>
    </source>
</evidence>
<dbReference type="GO" id="GO:0043531">
    <property type="term" value="F:ADP binding"/>
    <property type="evidence" value="ECO:0007669"/>
    <property type="project" value="InterPro"/>
</dbReference>
<sequence length="1322" mass="149504">MAEVLLSPFLQMVMEKAADHLLQQFTVIWGIEEKLEKLERMLLAIQDVVGDAEQRQIKEAGVKSWLAGLKNAAYEADDILDEFKLEAMRRKVEIQVDMRKKVRSFFSFHNPVSFRFKMGKNLKDIVEKIEEIANERNIFHFKVKTQPQNKPQTHSYVVESDVVGREKEKEKIVKLLLDHDTNHNVAVFPIVGMGGLGKTTLAKLIYKDEDVKKHFQPLVWVCASDEFDVAKLVKAIIASARATQCQESNMELSKVKMASGRGTEGQESNMESLQLGLREVIGGKRYLLVLDDVWNEDQVKWDELKALLGTGGEGSRIIVTARSEQVSRIMGAREAYRLDFLSENDSWELFTKRANPPQHLESIGKEIVKKCGGLPLAVKTLGSLMQSKSQKSEWLSVRNSKIWDMQVGEDGILPALRLSYSHLPSHLKQCFAFCAIFPKDYQMQKDLLIQLWMANGFIPSGGSKELEVKGHEIFNELASRSFFQDIKEVTEDDGYEGRHQPYCITTCKMHDLMHDLAQSIMGNECLSMVDPAMLEAASRKTRHLGSFQYFQSNIHKIPLNNYPNIRTLVCQATVTADSSKPRSLRALGLHGYNIRRLPISIRFLKHLRYLDLSRTRIEALPDATSTLFNLQTLKLSNCWKLRKLPEDMRNMSSLRHLYIDSCHRLKHLPAGIGQLSSLRTLTKYIVGNDDGRRIGELNSLDLGGFLELYDLGNVRDAADAKYANLSSKHNLRSLILCWDMITWDVPHCYGKNGLYNCKDVLPAKNAEEVLEALRPSVGLKLLAIWRYGGDRFPKWMMDFMLRQLVEIHLGVCTGCEHLPPLWQLPLLKFLYLFKMDSLKHICNSTIYGNASNGAVQAFPKLQRLVLHTMQSLKEWSKDEKTAQVMLVLPHLAELKIINCPNLVTIPELPSLKSLEMKGTNKQLGWVGRLTTLSSLDIELNKTSNGTESPPLAQKEISFRDFRFLENLTITASDDLAPLLKEEKTKVLSSSLHRLEFTRCNWLFSSSQQASSPLGLWKNLTSLRSLRIQYCDDLVYWPEEEFHGLNSLKTLTIRYCNNLLGPLSSSSSGDGELLPNLEELTIGYCNGLLELPKLPASLRSLRVNGCPKMAMMEGLRHATALDNLSICDCSSLTSLPLELTHLNVLTSLCLWNLFGLTCLPQGFGQLTALKSLDIDNCSNLSSLPEGMQGLTALQDLDLTFLPRLTCLPQGFGQLTALKSLDISDCSNLSYLAEGMQGLTALQYLSIRRCPQLSSLPEGLRQQLPDLQHLFVGECPILEKQYRRGGPYWYLVSRIPNIEIVSETRSNFSTLFPSFSCFRRPSTF</sequence>
<dbReference type="Pfam" id="PF13855">
    <property type="entry name" value="LRR_8"/>
    <property type="match status" value="1"/>
</dbReference>
<dbReference type="GeneID" id="105033587"/>
<dbReference type="RefSeq" id="XP_010906752.1">
    <property type="nucleotide sequence ID" value="XM_010908450.3"/>
</dbReference>
<dbReference type="InterPro" id="IPR036388">
    <property type="entry name" value="WH-like_DNA-bd_sf"/>
</dbReference>
<dbReference type="Gene3D" id="3.80.10.10">
    <property type="entry name" value="Ribonuclease Inhibitor"/>
    <property type="match status" value="4"/>
</dbReference>
<accession>A0A6I9QD75</accession>
<dbReference type="KEGG" id="egu:105033587"/>
<dbReference type="FunCoup" id="A0A6I9QD75">
    <property type="interactions" value="4"/>
</dbReference>
<feature type="domain" description="Disease resistance N-terminal" evidence="8">
    <location>
        <begin position="9"/>
        <end position="99"/>
    </location>
</feature>
<evidence type="ECO:0000259" key="8">
    <source>
        <dbReference type="Pfam" id="PF18052"/>
    </source>
</evidence>
<dbReference type="GO" id="GO:0042742">
    <property type="term" value="P:defense response to bacterium"/>
    <property type="evidence" value="ECO:0007669"/>
    <property type="project" value="UniProtKB-ARBA"/>
</dbReference>
<dbReference type="InterPro" id="IPR006553">
    <property type="entry name" value="Leu-rich_rpt_Cys-con_subtyp"/>
</dbReference>
<dbReference type="PANTHER" id="PTHR36766">
    <property type="entry name" value="PLANT BROAD-SPECTRUM MILDEW RESISTANCE PROTEIN RPW8"/>
    <property type="match status" value="1"/>
</dbReference>
<dbReference type="InterPro" id="IPR058922">
    <property type="entry name" value="WHD_DRP"/>
</dbReference>
<feature type="domain" description="Disease resistance protein winged helix" evidence="9">
    <location>
        <begin position="436"/>
        <end position="517"/>
    </location>
</feature>
<feature type="domain" description="Disease resistance R13L4/SHOC-2-like LRR" evidence="10">
    <location>
        <begin position="1097"/>
        <end position="1273"/>
    </location>
</feature>
<dbReference type="Pfam" id="PF23598">
    <property type="entry name" value="LRR_14"/>
    <property type="match status" value="1"/>
</dbReference>
<organism evidence="12 13">
    <name type="scientific">Elaeis guineensis var. tenera</name>
    <name type="common">Oil palm</name>
    <dbReference type="NCBI Taxonomy" id="51953"/>
    <lineage>
        <taxon>Eukaryota</taxon>
        <taxon>Viridiplantae</taxon>
        <taxon>Streptophyta</taxon>
        <taxon>Embryophyta</taxon>
        <taxon>Tracheophyta</taxon>
        <taxon>Spermatophyta</taxon>
        <taxon>Magnoliopsida</taxon>
        <taxon>Liliopsida</taxon>
        <taxon>Arecaceae</taxon>
        <taxon>Arecoideae</taxon>
        <taxon>Cocoseae</taxon>
        <taxon>Elaeidinae</taxon>
        <taxon>Elaeis</taxon>
    </lineage>
</organism>
<name>A0A6I9QD75_ELAGV</name>
<dbReference type="Pfam" id="PF18052">
    <property type="entry name" value="Rx_N"/>
    <property type="match status" value="1"/>
</dbReference>
<evidence type="ECO:0000256" key="2">
    <source>
        <dbReference type="ARBA" id="ARBA00022614"/>
    </source>
</evidence>
<dbReference type="InterPro" id="IPR002182">
    <property type="entry name" value="NB-ARC"/>
</dbReference>
<keyword evidence="2" id="KW-0433">Leucine-rich repeat</keyword>
<dbReference type="CDD" id="cd14798">
    <property type="entry name" value="RX-CC_like"/>
    <property type="match status" value="1"/>
</dbReference>
<dbReference type="GO" id="GO:0009626">
    <property type="term" value="P:plant-type hypersensitive response"/>
    <property type="evidence" value="ECO:0007669"/>
    <property type="project" value="UniProtKB-ARBA"/>
</dbReference>
<dbReference type="SUPFAM" id="SSF52058">
    <property type="entry name" value="L domain-like"/>
    <property type="match status" value="2"/>
</dbReference>
<evidence type="ECO:0000259" key="10">
    <source>
        <dbReference type="Pfam" id="PF23598"/>
    </source>
</evidence>
<proteinExistence type="inferred from homology"/>
<dbReference type="InterPro" id="IPR003591">
    <property type="entry name" value="Leu-rich_rpt_typical-subtyp"/>
</dbReference>
<dbReference type="Pfam" id="PF23559">
    <property type="entry name" value="WHD_DRP"/>
    <property type="match status" value="1"/>
</dbReference>
<dbReference type="Pfam" id="PF00931">
    <property type="entry name" value="NB-ARC"/>
    <property type="match status" value="1"/>
</dbReference>
<evidence type="ECO:0000259" key="9">
    <source>
        <dbReference type="Pfam" id="PF23559"/>
    </source>
</evidence>
<dbReference type="InterPro" id="IPR042197">
    <property type="entry name" value="Apaf_helical"/>
</dbReference>
<dbReference type="FunFam" id="1.10.10.10:FF:000322">
    <property type="entry name" value="Probable disease resistance protein At1g63360"/>
    <property type="match status" value="1"/>
</dbReference>
<comment type="similarity">
    <text evidence="1">Belongs to the disease resistance NB-LRR family.</text>
</comment>
<dbReference type="SMART" id="SM00369">
    <property type="entry name" value="LRR_TYP"/>
    <property type="match status" value="5"/>
</dbReference>
<evidence type="ECO:0000256" key="3">
    <source>
        <dbReference type="ARBA" id="ARBA00022737"/>
    </source>
</evidence>
<evidence type="ECO:0000256" key="4">
    <source>
        <dbReference type="ARBA" id="ARBA00022741"/>
    </source>
</evidence>
<feature type="domain" description="NB-ARC" evidence="7">
    <location>
        <begin position="166"/>
        <end position="356"/>
    </location>
</feature>
<evidence type="ECO:0000256" key="5">
    <source>
        <dbReference type="ARBA" id="ARBA00022821"/>
    </source>
</evidence>
<dbReference type="Gene3D" id="3.40.50.300">
    <property type="entry name" value="P-loop containing nucleotide triphosphate hydrolases"/>
    <property type="match status" value="1"/>
</dbReference>
<dbReference type="PANTHER" id="PTHR36766:SF40">
    <property type="entry name" value="DISEASE RESISTANCE PROTEIN RGA3"/>
    <property type="match status" value="1"/>
</dbReference>
<evidence type="ECO:0000256" key="6">
    <source>
        <dbReference type="ARBA" id="ARBA00022840"/>
    </source>
</evidence>
<dbReference type="GO" id="GO:0005524">
    <property type="term" value="F:ATP binding"/>
    <property type="evidence" value="ECO:0007669"/>
    <property type="project" value="UniProtKB-KW"/>
</dbReference>
<reference evidence="13" key="1">
    <citation type="submission" date="2025-08" db="UniProtKB">
        <authorList>
            <consortium name="RefSeq"/>
        </authorList>
    </citation>
    <scope>IDENTIFICATION</scope>
</reference>
<keyword evidence="4" id="KW-0547">Nucleotide-binding</keyword>
<dbReference type="InterPro" id="IPR001611">
    <property type="entry name" value="Leu-rich_rpt"/>
</dbReference>
<dbReference type="InterPro" id="IPR041118">
    <property type="entry name" value="Rx_N"/>
</dbReference>
<dbReference type="Pfam" id="PF25019">
    <property type="entry name" value="LRR_R13L1-DRL21"/>
    <property type="match status" value="1"/>
</dbReference>
<dbReference type="InterPro" id="IPR038005">
    <property type="entry name" value="RX-like_CC"/>
</dbReference>
<dbReference type="FunFam" id="3.40.50.300:FF:001091">
    <property type="entry name" value="Probable disease resistance protein At1g61300"/>
    <property type="match status" value="1"/>
</dbReference>
<dbReference type="InterPro" id="IPR056789">
    <property type="entry name" value="LRR_R13L1-DRL21"/>
</dbReference>
<dbReference type="Gene3D" id="1.10.10.10">
    <property type="entry name" value="Winged helix-like DNA-binding domain superfamily/Winged helix DNA-binding domain"/>
    <property type="match status" value="1"/>
</dbReference>
<dbReference type="SUPFAM" id="SSF52540">
    <property type="entry name" value="P-loop containing nucleoside triphosphate hydrolases"/>
    <property type="match status" value="1"/>
</dbReference>
<dbReference type="RefSeq" id="XP_073104776.1">
    <property type="nucleotide sequence ID" value="XM_073248675.1"/>
</dbReference>
<dbReference type="PRINTS" id="PR00364">
    <property type="entry name" value="DISEASERSIST"/>
</dbReference>
<dbReference type="InterPro" id="IPR032675">
    <property type="entry name" value="LRR_dom_sf"/>
</dbReference>
<dbReference type="Gene3D" id="1.20.5.4130">
    <property type="match status" value="1"/>
</dbReference>
<dbReference type="GO" id="GO:0002758">
    <property type="term" value="P:innate immune response-activating signaling pathway"/>
    <property type="evidence" value="ECO:0007669"/>
    <property type="project" value="UniProtKB-ARBA"/>
</dbReference>
<gene>
    <name evidence="13" type="primary">LOC105033587</name>
</gene>
<feature type="domain" description="R13L1/DRL21-like LRR repeat region" evidence="11">
    <location>
        <begin position="694"/>
        <end position="835"/>
    </location>
</feature>
<keyword evidence="12" id="KW-1185">Reference proteome</keyword>
<dbReference type="OrthoDB" id="600820at2759"/>
<dbReference type="Gene3D" id="1.10.8.430">
    <property type="entry name" value="Helical domain of apoptotic protease-activating factors"/>
    <property type="match status" value="1"/>
</dbReference>
<dbReference type="InParanoid" id="A0A6I9QD75"/>
<dbReference type="Proteomes" id="UP000504607">
    <property type="component" value="Unplaced"/>
</dbReference>